<keyword evidence="1" id="KW-0812">Transmembrane</keyword>
<evidence type="ECO:0000256" key="1">
    <source>
        <dbReference type="SAM" id="Phobius"/>
    </source>
</evidence>
<keyword evidence="1" id="KW-0472">Membrane</keyword>
<reference evidence="3 4" key="1">
    <citation type="journal article" date="2018" name="Nat. Biotechnol.">
        <title>A standardized bacterial taxonomy based on genome phylogeny substantially revises the tree of life.</title>
        <authorList>
            <person name="Parks D.H."/>
            <person name="Chuvochina M."/>
            <person name="Waite D.W."/>
            <person name="Rinke C."/>
            <person name="Skarshewski A."/>
            <person name="Chaumeil P.A."/>
            <person name="Hugenholtz P."/>
        </authorList>
    </citation>
    <scope>NUCLEOTIDE SEQUENCE [LARGE SCALE GENOMIC DNA]</scope>
    <source>
        <strain evidence="3">UBA8844</strain>
    </source>
</reference>
<sequence>MSNTRTQRLAKWLAPSMFGGVVIAAVVVACAPLQPGIVPPVQPPAPTPAEGGRAPVVRGEASGRLAPDRTVLIALEGRAAAPIVTATGAWRIDEQGGRVALVRGSGTERWRIEQRGGLLRVAGDGSDATPWREGPFVARPANGESHLRFGNRRYRGELLFTATDSGVLVVNRLPVEDYLRGVVPIEIGTRQEGDLAAIEAQTIAARSYTYMRVPSDGAQQPARGWHMTGTVQYQVYAGMDVEHPVINEAVDATAGLVLRYGGLIVDAPYFSSCGGRTAGPREAWRGVRDEPYLQPVDDIDPRTGRAYCDLSPRNHWHAEFDEARLRDVVRRALQAGGARDPRPAAVRKLEIGARTPSGRAETVVLRTERGTVTVPARDIRSVLADTRGAILASTYFSVDRESRTRGQLTAVTLRGAGNGHGVGMCQWGAIGRARAGIDARSILRHYYPGTVVGFAD</sequence>
<feature type="domain" description="Sporulation stage II protein D amidase enhancer LytB N-terminal" evidence="2">
    <location>
        <begin position="164"/>
        <end position="260"/>
    </location>
</feature>
<gene>
    <name evidence="3" type="ORF">DGD08_07225</name>
</gene>
<accession>A0A3D4V8D6</accession>
<dbReference type="AlphaFoldDB" id="A0A3D4V8D6"/>
<organism evidence="3 4">
    <name type="scientific">Gemmatimonas aurantiaca</name>
    <dbReference type="NCBI Taxonomy" id="173480"/>
    <lineage>
        <taxon>Bacteria</taxon>
        <taxon>Pseudomonadati</taxon>
        <taxon>Gemmatimonadota</taxon>
        <taxon>Gemmatimonadia</taxon>
        <taxon>Gemmatimonadales</taxon>
        <taxon>Gemmatimonadaceae</taxon>
        <taxon>Gemmatimonas</taxon>
    </lineage>
</organism>
<name>A0A3D4V8D6_9BACT</name>
<protein>
    <submittedName>
        <fullName evidence="3">SpoIID/LytB domain-containing protein</fullName>
    </submittedName>
</protein>
<evidence type="ECO:0000313" key="3">
    <source>
        <dbReference type="EMBL" id="HCT56992.1"/>
    </source>
</evidence>
<dbReference type="Pfam" id="PF08486">
    <property type="entry name" value="SpoIID"/>
    <property type="match status" value="1"/>
</dbReference>
<dbReference type="PROSITE" id="PS51257">
    <property type="entry name" value="PROKAR_LIPOPROTEIN"/>
    <property type="match status" value="1"/>
</dbReference>
<proteinExistence type="predicted"/>
<dbReference type="InterPro" id="IPR013693">
    <property type="entry name" value="SpoIID/LytB_N"/>
</dbReference>
<evidence type="ECO:0000313" key="4">
    <source>
        <dbReference type="Proteomes" id="UP000264071"/>
    </source>
</evidence>
<dbReference type="GO" id="GO:0030435">
    <property type="term" value="P:sporulation resulting in formation of a cellular spore"/>
    <property type="evidence" value="ECO:0007669"/>
    <property type="project" value="InterPro"/>
</dbReference>
<dbReference type="Proteomes" id="UP000264071">
    <property type="component" value="Unassembled WGS sequence"/>
</dbReference>
<comment type="caution">
    <text evidence="3">The sequence shown here is derived from an EMBL/GenBank/DDBJ whole genome shotgun (WGS) entry which is preliminary data.</text>
</comment>
<evidence type="ECO:0000259" key="2">
    <source>
        <dbReference type="Pfam" id="PF08486"/>
    </source>
</evidence>
<feature type="transmembrane region" description="Helical" evidence="1">
    <location>
        <begin position="12"/>
        <end position="34"/>
    </location>
</feature>
<keyword evidence="1" id="KW-1133">Transmembrane helix</keyword>
<dbReference type="EMBL" id="DPIY01000006">
    <property type="protein sequence ID" value="HCT56992.1"/>
    <property type="molecule type" value="Genomic_DNA"/>
</dbReference>
<dbReference type="OMA" id="RCDLAHC"/>
<dbReference type="InterPro" id="IPR013486">
    <property type="entry name" value="SpoIID/LytB"/>
</dbReference>
<dbReference type="NCBIfam" id="TIGR02669">
    <property type="entry name" value="SpoIID_LytB"/>
    <property type="match status" value="1"/>
</dbReference>